<dbReference type="KEGG" id="ndi:NDAI_0H01610"/>
<keyword evidence="4" id="KW-1185">Reference proteome</keyword>
<dbReference type="eggNOG" id="ENOG502RPD7">
    <property type="taxonomic scope" value="Eukaryota"/>
</dbReference>
<reference evidence="3 4" key="1">
    <citation type="journal article" date="2011" name="Proc. Natl. Acad. Sci. U.S.A.">
        <title>Evolutionary erosion of yeast sex chromosomes by mating-type switching accidents.</title>
        <authorList>
            <person name="Gordon J.L."/>
            <person name="Armisen D."/>
            <person name="Proux-Wera E."/>
            <person name="Oheigeartaigh S.S."/>
            <person name="Byrne K.P."/>
            <person name="Wolfe K.H."/>
        </authorList>
    </citation>
    <scope>NUCLEOTIDE SEQUENCE [LARGE SCALE GENOMIC DNA]</scope>
    <source>
        <strain evidence="4">ATCC 10597 / BCRC 20456 / CBS 421 / NBRC 0211 / NRRL Y-12639</strain>
    </source>
</reference>
<dbReference type="OMA" id="KIWERIN"/>
<feature type="domain" description="Transcription factor PAP1" evidence="2">
    <location>
        <begin position="456"/>
        <end position="513"/>
    </location>
</feature>
<dbReference type="SUPFAM" id="SSF111430">
    <property type="entry name" value="YAP1 redox domain"/>
    <property type="match status" value="1"/>
</dbReference>
<feature type="compositionally biased region" description="Low complexity" evidence="1">
    <location>
        <begin position="111"/>
        <end position="120"/>
    </location>
</feature>
<feature type="compositionally biased region" description="Basic and acidic residues" evidence="1">
    <location>
        <begin position="77"/>
        <end position="107"/>
    </location>
</feature>
<evidence type="ECO:0000313" key="4">
    <source>
        <dbReference type="Proteomes" id="UP000000689"/>
    </source>
</evidence>
<protein>
    <recommendedName>
        <fullName evidence="2">Transcription factor PAP1 domain-containing protein</fullName>
    </recommendedName>
</protein>
<dbReference type="OrthoDB" id="5380163at2759"/>
<gene>
    <name evidence="3" type="primary">NDAI0H01610</name>
    <name evidence="3" type="ordered locus">NDAI_0H01610</name>
</gene>
<feature type="region of interest" description="Disordered" evidence="1">
    <location>
        <begin position="77"/>
        <end position="143"/>
    </location>
</feature>
<dbReference type="AlphaFoldDB" id="G0WEX4"/>
<dbReference type="EMBL" id="HE580274">
    <property type="protein sequence ID" value="CCD26335.1"/>
    <property type="molecule type" value="Genomic_DNA"/>
</dbReference>
<dbReference type="Pfam" id="PF08601">
    <property type="entry name" value="PAP1"/>
    <property type="match status" value="1"/>
</dbReference>
<dbReference type="Gene3D" id="1.10.238.100">
    <property type="entry name" value="YAP1 redox domain. Chain B"/>
    <property type="match status" value="1"/>
</dbReference>
<organism evidence="3 4">
    <name type="scientific">Naumovozyma dairenensis (strain ATCC 10597 / BCRC 20456 / CBS 421 / NBRC 0211 / NRRL Y-12639)</name>
    <name type="common">Saccharomyces dairenensis</name>
    <dbReference type="NCBI Taxonomy" id="1071378"/>
    <lineage>
        <taxon>Eukaryota</taxon>
        <taxon>Fungi</taxon>
        <taxon>Dikarya</taxon>
        <taxon>Ascomycota</taxon>
        <taxon>Saccharomycotina</taxon>
        <taxon>Saccharomycetes</taxon>
        <taxon>Saccharomycetales</taxon>
        <taxon>Saccharomycetaceae</taxon>
        <taxon>Naumovozyma</taxon>
    </lineage>
</organism>
<dbReference type="InterPro" id="IPR023167">
    <property type="entry name" value="Yap1_redox_dom_sf"/>
</dbReference>
<evidence type="ECO:0000259" key="2">
    <source>
        <dbReference type="Pfam" id="PF08601"/>
    </source>
</evidence>
<name>G0WEX4_NAUDC</name>
<proteinExistence type="predicted"/>
<evidence type="ECO:0000313" key="3">
    <source>
        <dbReference type="EMBL" id="CCD26335.1"/>
    </source>
</evidence>
<dbReference type="STRING" id="1071378.G0WEX4"/>
<feature type="compositionally biased region" description="Low complexity" evidence="1">
    <location>
        <begin position="128"/>
        <end position="143"/>
    </location>
</feature>
<dbReference type="RefSeq" id="XP_003671578.1">
    <property type="nucleotide sequence ID" value="XM_003671530.1"/>
</dbReference>
<dbReference type="Proteomes" id="UP000000689">
    <property type="component" value="Chromosome 8"/>
</dbReference>
<evidence type="ECO:0000256" key="1">
    <source>
        <dbReference type="SAM" id="MobiDB-lite"/>
    </source>
</evidence>
<accession>G0WEX4</accession>
<dbReference type="GeneID" id="11495866"/>
<dbReference type="HOGENOM" id="CLU_032750_0_0_1"/>
<dbReference type="InterPro" id="IPR013910">
    <property type="entry name" value="TF_PAP1"/>
</dbReference>
<sequence>MKELEDKISSLEKIKDENSIETSFLRSYMTDLINEVNKFRPKNTTDSKILKYLSMRNTHMHNNPPNIDTLLELEKKRKEREEREQQQQQFHEEEQKQEQVSHEKNSHLSDTNTTNNTNTNQLPANQVPSPNESSGSSIVSNTSSPIINKTNASNFKIDSFNSPISVPISTTNNNSSFSNKYDINQVNDSNNVPIDGGGTDSHAVGTNIPNKNWMDNVFENNIAEGLPPFLNNDDPEKIANMNNHTDTNNNLLTTGNLLDNSLMFSNDFNFNNQFDEHVTNLLADSLSRFPSDGNHHDSNIISKSNSSLTSPAQSLMLTNTWDTNNSPSLDGIDTDNNIYVNDDSNKDTASIMNVRPIIDSTLAFPSTMTENDLFAQRYGTMQSSSSSLSESAMQLGDDKKCTCNDQCNSDDEEIECELLSRNLLNDESMKSIIKEKQTRPSNVAPSCCNGGYGNRFAKCSKIWERINNKMNIETNSGPRFKDSDIDDLCNELMTKARCSTNGSIVIKTGDIKQSLMKHF</sequence>